<comment type="caution">
    <text evidence="2">The sequence shown here is derived from an EMBL/GenBank/DDBJ whole genome shotgun (WGS) entry which is preliminary data.</text>
</comment>
<dbReference type="OrthoDB" id="195089at2759"/>
<name>A0A504YDM0_FASGI</name>
<organism evidence="2 3">
    <name type="scientific">Fasciola gigantica</name>
    <name type="common">Giant liver fluke</name>
    <dbReference type="NCBI Taxonomy" id="46835"/>
    <lineage>
        <taxon>Eukaryota</taxon>
        <taxon>Metazoa</taxon>
        <taxon>Spiralia</taxon>
        <taxon>Lophotrochozoa</taxon>
        <taxon>Platyhelminthes</taxon>
        <taxon>Trematoda</taxon>
        <taxon>Digenea</taxon>
        <taxon>Plagiorchiida</taxon>
        <taxon>Echinostomata</taxon>
        <taxon>Echinostomatoidea</taxon>
        <taxon>Fasciolidae</taxon>
        <taxon>Fasciola</taxon>
    </lineage>
</organism>
<dbReference type="InterPro" id="IPR026171">
    <property type="entry name" value="FANCI"/>
</dbReference>
<dbReference type="GO" id="GO:0070182">
    <property type="term" value="F:DNA polymerase binding"/>
    <property type="evidence" value="ECO:0007669"/>
    <property type="project" value="TreeGrafter"/>
</dbReference>
<dbReference type="AlphaFoldDB" id="A0A504YDM0"/>
<dbReference type="STRING" id="46835.A0A504YDM0"/>
<evidence type="ECO:0000256" key="1">
    <source>
        <dbReference type="SAM" id="MobiDB-lite"/>
    </source>
</evidence>
<dbReference type="PANTHER" id="PTHR21818:SF0">
    <property type="entry name" value="FANCONI ANEMIA GROUP I PROTEIN"/>
    <property type="match status" value="1"/>
</dbReference>
<evidence type="ECO:0000313" key="2">
    <source>
        <dbReference type="EMBL" id="TPP58621.1"/>
    </source>
</evidence>
<feature type="region of interest" description="Disordered" evidence="1">
    <location>
        <begin position="560"/>
        <end position="585"/>
    </location>
</feature>
<dbReference type="EMBL" id="SUNJ01011796">
    <property type="protein sequence ID" value="TPP58621.1"/>
    <property type="molecule type" value="Genomic_DNA"/>
</dbReference>
<dbReference type="Proteomes" id="UP000316759">
    <property type="component" value="Unassembled WGS sequence"/>
</dbReference>
<protein>
    <submittedName>
        <fullName evidence="2">Fanconi anemia group I protein</fullName>
    </submittedName>
</protein>
<gene>
    <name evidence="2" type="ORF">FGIG_03001</name>
</gene>
<keyword evidence="3" id="KW-1185">Reference proteome</keyword>
<sequence length="585" mass="63536">MEVACRASRFDPILDSIGLLPQELAIGLVHAVLPLIRAGNQIDRQYAPTVFNTHPEGPTLVEDHPINRVRNRLFTALRKAASSPRVLSRRNAVACFLLLLKHLKVSVTAFRSASQNSSGSLSQFSLMSQTQATQNNPGLLYTQLQSTQGLCEVVTRNRGLVEPVVTLYVRLLVGCLSPGFLRHLKQTHGLASLTVPAVLEPGNSQTSPAMNAVLPLSLEHVIQLNAETNEIRRTEHPTAEMDLGSNTTGKVNRERANVLLGLYDACLEFELKAPLDSMRKGGITDQQTPTMTHLIRYYDHKLSSLVAPSCPETPISNVTQPAGASGANNPEIEAKARITASVSAAALSVLDTAFTLILDQLGTERLHHLIVLLYPVVCQPQYRDPVPDPDSGDAGDELIDSAVVTEDSDSGSCPIPEISPAQALSALIKLIKINLMNNVKLAVSRDFRINQAAVQAQLERSVTLSLSSDSEAAEEILETNSNHEELREEAYSPRAPHSPNVETDAEGTTTNHSHLVMTSELDEPVIGDKGDVENRQPANSKMSHTPAWGRALQPDATRRSLLNRPARSASHTVTINKSKRLGPRN</sequence>
<evidence type="ECO:0000313" key="3">
    <source>
        <dbReference type="Proteomes" id="UP000316759"/>
    </source>
</evidence>
<feature type="region of interest" description="Disordered" evidence="1">
    <location>
        <begin position="480"/>
        <end position="548"/>
    </location>
</feature>
<reference evidence="2 3" key="1">
    <citation type="submission" date="2019-04" db="EMBL/GenBank/DDBJ databases">
        <title>Annotation for the trematode Fasciola gigantica.</title>
        <authorList>
            <person name="Choi Y.-J."/>
        </authorList>
    </citation>
    <scope>NUCLEOTIDE SEQUENCE [LARGE SCALE GENOMIC DNA]</scope>
    <source>
        <strain evidence="2">Uganda_cow_1</strain>
    </source>
</reference>
<accession>A0A504YDM0</accession>
<dbReference type="PANTHER" id="PTHR21818">
    <property type="entry name" value="BC025462 PROTEIN"/>
    <property type="match status" value="1"/>
</dbReference>
<dbReference type="GO" id="GO:0006281">
    <property type="term" value="P:DNA repair"/>
    <property type="evidence" value="ECO:0007669"/>
    <property type="project" value="InterPro"/>
</dbReference>
<proteinExistence type="predicted"/>
<feature type="compositionally biased region" description="Basic and acidic residues" evidence="1">
    <location>
        <begin position="481"/>
        <end position="491"/>
    </location>
</feature>